<dbReference type="EMBL" id="JBHTCM010000006">
    <property type="protein sequence ID" value="MFC7332681.1"/>
    <property type="molecule type" value="Genomic_DNA"/>
</dbReference>
<comment type="caution">
    <text evidence="2">The sequence shown here is derived from an EMBL/GenBank/DDBJ whole genome shotgun (WGS) entry which is preliminary data.</text>
</comment>
<feature type="transmembrane region" description="Helical" evidence="1">
    <location>
        <begin position="74"/>
        <end position="95"/>
    </location>
</feature>
<reference evidence="3" key="1">
    <citation type="journal article" date="2019" name="Int. J. Syst. Evol. Microbiol.">
        <title>The Global Catalogue of Microorganisms (GCM) 10K type strain sequencing project: providing services to taxonomists for standard genome sequencing and annotation.</title>
        <authorList>
            <consortium name="The Broad Institute Genomics Platform"/>
            <consortium name="The Broad Institute Genome Sequencing Center for Infectious Disease"/>
            <person name="Wu L."/>
            <person name="Ma J."/>
        </authorList>
    </citation>
    <scope>NUCLEOTIDE SEQUENCE [LARGE SCALE GENOMIC DNA]</scope>
    <source>
        <strain evidence="3">CGMCC 1.16275</strain>
    </source>
</reference>
<evidence type="ECO:0000313" key="3">
    <source>
        <dbReference type="Proteomes" id="UP001596456"/>
    </source>
</evidence>
<dbReference type="Proteomes" id="UP001596456">
    <property type="component" value="Unassembled WGS sequence"/>
</dbReference>
<organism evidence="2 3">
    <name type="scientific">Rhodocista pekingensis</name>
    <dbReference type="NCBI Taxonomy" id="201185"/>
    <lineage>
        <taxon>Bacteria</taxon>
        <taxon>Pseudomonadati</taxon>
        <taxon>Pseudomonadota</taxon>
        <taxon>Alphaproteobacteria</taxon>
        <taxon>Rhodospirillales</taxon>
        <taxon>Azospirillaceae</taxon>
        <taxon>Rhodocista</taxon>
    </lineage>
</organism>
<accession>A0ABW2KTN3</accession>
<keyword evidence="1" id="KW-1133">Transmembrane helix</keyword>
<feature type="transmembrane region" description="Helical" evidence="1">
    <location>
        <begin position="20"/>
        <end position="53"/>
    </location>
</feature>
<gene>
    <name evidence="2" type="ORF">ACFQPS_05865</name>
</gene>
<proteinExistence type="predicted"/>
<keyword evidence="1" id="KW-0812">Transmembrane</keyword>
<dbReference type="RefSeq" id="WP_377357243.1">
    <property type="nucleotide sequence ID" value="NZ_JBHTCM010000006.1"/>
</dbReference>
<evidence type="ECO:0000313" key="2">
    <source>
        <dbReference type="EMBL" id="MFC7332681.1"/>
    </source>
</evidence>
<keyword evidence="3" id="KW-1185">Reference proteome</keyword>
<protein>
    <submittedName>
        <fullName evidence="2">Uncharacterized protein</fullName>
    </submittedName>
</protein>
<evidence type="ECO:0000256" key="1">
    <source>
        <dbReference type="SAM" id="Phobius"/>
    </source>
</evidence>
<sequence>MSSSVSDLRERLPSPKVWLSGIPIAVAFALMLFDVPAIVPCAAIPVLLAAQIYFAEFQQQRTGDADPVVSRKQAVKSAAITAGLSIPLAVGIYHISHWIA</sequence>
<keyword evidence="1" id="KW-0472">Membrane</keyword>
<name>A0ABW2KTN3_9PROT</name>